<name>A0A819SFY2_9BILA</name>
<gene>
    <name evidence="2" type="ORF">IZO911_LOCUS38873</name>
    <name evidence="3" type="ORF">KXQ929_LOCUS32005</name>
</gene>
<evidence type="ECO:0000313" key="3">
    <source>
        <dbReference type="EMBL" id="CAF4058796.1"/>
    </source>
</evidence>
<evidence type="ECO:0000256" key="1">
    <source>
        <dbReference type="SAM" id="MobiDB-lite"/>
    </source>
</evidence>
<dbReference type="Proteomes" id="UP000663868">
    <property type="component" value="Unassembled WGS sequence"/>
</dbReference>
<organism evidence="3 4">
    <name type="scientific">Adineta steineri</name>
    <dbReference type="NCBI Taxonomy" id="433720"/>
    <lineage>
        <taxon>Eukaryota</taxon>
        <taxon>Metazoa</taxon>
        <taxon>Spiralia</taxon>
        <taxon>Gnathifera</taxon>
        <taxon>Rotifera</taxon>
        <taxon>Eurotatoria</taxon>
        <taxon>Bdelloidea</taxon>
        <taxon>Adinetida</taxon>
        <taxon>Adinetidae</taxon>
        <taxon>Adineta</taxon>
    </lineage>
</organism>
<feature type="region of interest" description="Disordered" evidence="1">
    <location>
        <begin position="84"/>
        <end position="106"/>
    </location>
</feature>
<dbReference type="AlphaFoldDB" id="A0A819SFY2"/>
<dbReference type="EMBL" id="CAJNOE010001121">
    <property type="protein sequence ID" value="CAF1389515.1"/>
    <property type="molecule type" value="Genomic_DNA"/>
</dbReference>
<dbReference type="Proteomes" id="UP000663860">
    <property type="component" value="Unassembled WGS sequence"/>
</dbReference>
<accession>A0A819SFY2</accession>
<protein>
    <submittedName>
        <fullName evidence="3">Uncharacterized protein</fullName>
    </submittedName>
</protein>
<feature type="compositionally biased region" description="Basic and acidic residues" evidence="1">
    <location>
        <begin position="84"/>
        <end position="93"/>
    </location>
</feature>
<dbReference type="EMBL" id="CAJOBB010003786">
    <property type="protein sequence ID" value="CAF4058796.1"/>
    <property type="molecule type" value="Genomic_DNA"/>
</dbReference>
<evidence type="ECO:0000313" key="4">
    <source>
        <dbReference type="Proteomes" id="UP000663868"/>
    </source>
</evidence>
<evidence type="ECO:0000313" key="2">
    <source>
        <dbReference type="EMBL" id="CAF1389515.1"/>
    </source>
</evidence>
<reference evidence="3" key="1">
    <citation type="submission" date="2021-02" db="EMBL/GenBank/DDBJ databases">
        <authorList>
            <person name="Nowell W R."/>
        </authorList>
    </citation>
    <scope>NUCLEOTIDE SEQUENCE</scope>
</reference>
<comment type="caution">
    <text evidence="3">The sequence shown here is derived from an EMBL/GenBank/DDBJ whole genome shotgun (WGS) entry which is preliminary data.</text>
</comment>
<proteinExistence type="predicted"/>
<sequence length="106" mass="11898">SVNLNAQNKTPAIDQIKLSFHSSILGKWESGLQAQNTRDGYTFYPDVGSPQEKKLTLMTQNCLFSYVDISSTIGAQMIHVSSKNKDMNNKSNDRSLNTKMEISIRK</sequence>
<feature type="non-terminal residue" evidence="3">
    <location>
        <position position="1"/>
    </location>
</feature>